<dbReference type="KEGG" id="cpra:CPter91_1623"/>
<evidence type="ECO:0000313" key="4">
    <source>
        <dbReference type="Proteomes" id="UP000074561"/>
    </source>
</evidence>
<name>A0A127QV74_9BURK</name>
<dbReference type="Proteomes" id="UP000074561">
    <property type="component" value="Chromosome"/>
</dbReference>
<feature type="region of interest" description="Disordered" evidence="1">
    <location>
        <begin position="1"/>
        <end position="32"/>
    </location>
</feature>
<dbReference type="OrthoDB" id="8779700at2"/>
<dbReference type="RefSeq" id="WP_061938991.1">
    <property type="nucleotide sequence ID" value="NZ_CP013234.1"/>
</dbReference>
<dbReference type="Proteomes" id="UP000074914">
    <property type="component" value="Chromosome"/>
</dbReference>
<dbReference type="STRING" id="279113.CPter91_1623"/>
<dbReference type="EMBL" id="CP013234">
    <property type="protein sequence ID" value="AMP04000.1"/>
    <property type="molecule type" value="Genomic_DNA"/>
</dbReference>
<organism evidence="2 4">
    <name type="scientific">Collimonas pratensis</name>
    <dbReference type="NCBI Taxonomy" id="279113"/>
    <lineage>
        <taxon>Bacteria</taxon>
        <taxon>Pseudomonadati</taxon>
        <taxon>Pseudomonadota</taxon>
        <taxon>Betaproteobacteria</taxon>
        <taxon>Burkholderiales</taxon>
        <taxon>Oxalobacteraceae</taxon>
        <taxon>Collimonas</taxon>
    </lineage>
</organism>
<gene>
    <name evidence="3" type="ORF">CPter291_1677</name>
    <name evidence="2" type="ORF">CPter91_1623</name>
</gene>
<dbReference type="AlphaFoldDB" id="A0A127QV74"/>
<evidence type="ECO:0000313" key="3">
    <source>
        <dbReference type="EMBL" id="AMP13949.1"/>
    </source>
</evidence>
<proteinExistence type="predicted"/>
<dbReference type="EMBL" id="CP013236">
    <property type="protein sequence ID" value="AMP13949.1"/>
    <property type="molecule type" value="Genomic_DNA"/>
</dbReference>
<sequence length="68" mass="7365">MGTSDSDHIPALLKEPGTAGAAPTPPQRRPMTSFLMNYTQPTYAGRVNISYFWTSKLPQGGTIKVRVG</sequence>
<protein>
    <submittedName>
        <fullName evidence="2">Uncharacterized protein</fullName>
    </submittedName>
</protein>
<evidence type="ECO:0000313" key="5">
    <source>
        <dbReference type="Proteomes" id="UP000074914"/>
    </source>
</evidence>
<keyword evidence="5" id="KW-1185">Reference proteome</keyword>
<evidence type="ECO:0000313" key="2">
    <source>
        <dbReference type="EMBL" id="AMP04000.1"/>
    </source>
</evidence>
<accession>A0A127QV74</accession>
<reference evidence="4 5" key="1">
    <citation type="submission" date="2015-11" db="EMBL/GenBank/DDBJ databases">
        <title>Exploring the genomic traits of fungus-feeding bacterial genus Collimonas.</title>
        <authorList>
            <person name="Song C."/>
            <person name="Schmidt R."/>
            <person name="de Jager V."/>
            <person name="Krzyzanowska D."/>
            <person name="Jongedijk E."/>
            <person name="Cankar K."/>
            <person name="Beekwilder J."/>
            <person name="van Veen A."/>
            <person name="de Boer W."/>
            <person name="van Veen J.A."/>
            <person name="Garbeva P."/>
        </authorList>
    </citation>
    <scope>NUCLEOTIDE SEQUENCE [LARGE SCALE GENOMIC DNA]</scope>
    <source>
        <strain evidence="3 5">Ter291</strain>
        <strain evidence="2 4">Ter91</strain>
    </source>
</reference>
<evidence type="ECO:0000256" key="1">
    <source>
        <dbReference type="SAM" id="MobiDB-lite"/>
    </source>
</evidence>